<proteinExistence type="predicted"/>
<dbReference type="Gene3D" id="3.10.180.10">
    <property type="entry name" value="2,3-Dihydroxybiphenyl 1,2-Dioxygenase, domain 1"/>
    <property type="match status" value="1"/>
</dbReference>
<dbReference type="RefSeq" id="WP_244711915.1">
    <property type="nucleotide sequence ID" value="NZ_CP095073.1"/>
</dbReference>
<accession>A0ABY4ELM2</accession>
<dbReference type="EMBL" id="CP095073">
    <property type="protein sequence ID" value="UOQ45300.1"/>
    <property type="molecule type" value="Genomic_DNA"/>
</dbReference>
<reference evidence="2 3" key="1">
    <citation type="submission" date="2022-04" db="EMBL/GenBank/DDBJ databases">
        <title>Halobacillus sp. isolated from saltern.</title>
        <authorList>
            <person name="Won M."/>
            <person name="Lee C.-M."/>
            <person name="Woen H.-Y."/>
            <person name="Kwon S.-W."/>
        </authorList>
    </citation>
    <scope>NUCLEOTIDE SEQUENCE [LARGE SCALE GENOMIC DNA]</scope>
    <source>
        <strain evidence="2 3">SSBR10-3</strain>
    </source>
</reference>
<dbReference type="CDD" id="cd06587">
    <property type="entry name" value="VOC"/>
    <property type="match status" value="1"/>
</dbReference>
<evidence type="ECO:0000313" key="3">
    <source>
        <dbReference type="Proteomes" id="UP000831787"/>
    </source>
</evidence>
<dbReference type="InterPro" id="IPR004360">
    <property type="entry name" value="Glyas_Fos-R_dOase_dom"/>
</dbReference>
<dbReference type="PROSITE" id="PS51819">
    <property type="entry name" value="VOC"/>
    <property type="match status" value="1"/>
</dbReference>
<organism evidence="2 3">
    <name type="scientific">Halobacillus salinarum</name>
    <dbReference type="NCBI Taxonomy" id="2932257"/>
    <lineage>
        <taxon>Bacteria</taxon>
        <taxon>Bacillati</taxon>
        <taxon>Bacillota</taxon>
        <taxon>Bacilli</taxon>
        <taxon>Bacillales</taxon>
        <taxon>Bacillaceae</taxon>
        <taxon>Halobacillus</taxon>
    </lineage>
</organism>
<gene>
    <name evidence="2" type="ORF">MUN89_04950</name>
</gene>
<dbReference type="SUPFAM" id="SSF54593">
    <property type="entry name" value="Glyoxalase/Bleomycin resistance protein/Dihydroxybiphenyl dioxygenase"/>
    <property type="match status" value="1"/>
</dbReference>
<evidence type="ECO:0000259" key="1">
    <source>
        <dbReference type="PROSITE" id="PS51819"/>
    </source>
</evidence>
<sequence>METSLGHVRANVKNLQKAIGWYETHLGFKVEALWPPEKPNYAHFEKGNGAIFAIMEHPDYPSPGRFNFYIDDVNELWKELKARVTVVEELFDTEYGSTKFTIADLDGNELGFIQA</sequence>
<dbReference type="Proteomes" id="UP000831787">
    <property type="component" value="Chromosome"/>
</dbReference>
<dbReference type="Pfam" id="PF00903">
    <property type="entry name" value="Glyoxalase"/>
    <property type="match status" value="1"/>
</dbReference>
<protein>
    <submittedName>
        <fullName evidence="2">VOC family protein</fullName>
    </submittedName>
</protein>
<keyword evidence="3" id="KW-1185">Reference proteome</keyword>
<feature type="domain" description="VOC" evidence="1">
    <location>
        <begin position="4"/>
        <end position="115"/>
    </location>
</feature>
<evidence type="ECO:0000313" key="2">
    <source>
        <dbReference type="EMBL" id="UOQ45300.1"/>
    </source>
</evidence>
<dbReference type="InterPro" id="IPR029068">
    <property type="entry name" value="Glyas_Bleomycin-R_OHBP_Dase"/>
</dbReference>
<name>A0ABY4ELM2_9BACI</name>
<dbReference type="InterPro" id="IPR037523">
    <property type="entry name" value="VOC_core"/>
</dbReference>